<evidence type="ECO:0000259" key="17">
    <source>
        <dbReference type="PROSITE" id="PS51220"/>
    </source>
</evidence>
<evidence type="ECO:0000256" key="4">
    <source>
        <dbReference type="ARBA" id="ARBA00022536"/>
    </source>
</evidence>
<evidence type="ECO:0000256" key="11">
    <source>
        <dbReference type="ARBA" id="ARBA00023180"/>
    </source>
</evidence>
<evidence type="ECO:0000256" key="1">
    <source>
        <dbReference type="ARBA" id="ARBA00004370"/>
    </source>
</evidence>
<name>A0A7J7KEF8_BUGNE</name>
<dbReference type="CDD" id="cd00054">
    <property type="entry name" value="EGF_CA"/>
    <property type="match status" value="2"/>
</dbReference>
<evidence type="ECO:0000256" key="8">
    <source>
        <dbReference type="ARBA" id="ARBA00022989"/>
    </source>
</evidence>
<comment type="subcellular location">
    <subcellularLocation>
        <location evidence="1">Membrane</location>
    </subcellularLocation>
    <subcellularLocation>
        <location evidence="2">Secreted</location>
    </subcellularLocation>
</comment>
<dbReference type="InterPro" id="IPR049883">
    <property type="entry name" value="NOTCH1_EGF-like"/>
</dbReference>
<dbReference type="InterPro" id="IPR051495">
    <property type="entry name" value="Epithelial_Barrier/Signaling"/>
</dbReference>
<reference evidence="19" key="1">
    <citation type="submission" date="2020-06" db="EMBL/GenBank/DDBJ databases">
        <title>Draft genome of Bugula neritina, a colonial animal packing powerful symbionts and potential medicines.</title>
        <authorList>
            <person name="Rayko M."/>
        </authorList>
    </citation>
    <scope>NUCLEOTIDE SEQUENCE [LARGE SCALE GENOMIC DNA]</scope>
    <source>
        <strain evidence="19">Kwan_BN1</strain>
    </source>
</reference>
<sequence>MTPTTTTPTTTTPMTTTSTTTTPTTTTKSTTTAPSTTPTTTTPTMTTLTTTTLTTTTLTTTTPTYTTLTTTTSPAIFTTESSTATAALPSATTNLPTATTTVSTTTTSPQSISTSTNAQTTGAQTSSSTVNSSTTMLAPFTTSATVSTTEDQVCGQDVSSISSTRLYPWGEAVGDTDLHFNSFKCSVLNLNGKAGLLFFSTTQHEIHICSNGFMGFELEYRPSTPWRLGTNGWYNQKSLISPFWALSDEITLGLLPEECSNSRSKVYYQEYERSVAMSDETRIILDRAMVDVQNSSEAVPNFEPSWVLVVTWINMIPNINDCRSHAIEHLLNNDTKEVADCLAIAKSAKRNHFQAVIITDGVYTFIKYNYPEDGINWAYPGITEWTSQMQESSQNMHGTAVTGFQAPSANGDVNAVNIGGSGTMNVIDIDSNAGNMRDSRVGEWLFQVDESDGTESAEVKCNQWAAKQNQKAYTDFNNQAQCPQNLWQAFWDIEYTTHSYNFNSRFYSWCMQSTFAHQSGLKQMCCYDLNWDSSSYSSLITEFPYHGHVINTTNPEEEKEAYEQCCVLATSSCKTFFQYRPVNDGTNYSQPTMWPWFGDPHIVTSDGFSYTFNGLGEYLFTKIGDNDTIIQARTERVKLEDGSLGQATYFSAVCIAVSGLPRVQIQINKSPLGAGVANTTQLIINGAVVDISVIEEDANGTQTIEGVDSNIMFERDNVSLTVLFSSGLALTATPQNKMLTLTLSMPSKVMGSTIGLTGVFDGDQENDFTYLNGTGHISINSTEMEIFDWASTFAVSEEDSIMYYTEDGTDWSTYNNNSFVPVFTDNIDNWVWPSEEFKTEAFEACGDDDVCLYDVFITGDIEVGKSSKLTAEDSAKTNAELSNFAPNINGEDYIVITDGNFTYSAYVNDTNGDDITISTNIASTITVIGDQVTITSSIANMNNFSHFSITAKDSKGAASMKTLIALICSCVNNGSCVELTALQKESIETKSVVLDCICPTGYTGDTCDTDLDACSLVASPCYPSVLCVDSPPPADHTGYTCGDCPPGYTGDGKTCTDINECEDESSCGHICINSPGSYICACNSGYELNEDGATCDDIDECSTLTPCHQVCSNLPGSYECSCDTNFVLSADNVNCEPANPCAESNNCDTDNGLCNEVNGAEVCSCAKGYTLNGDGKTCDETDECALGTDACSQICTNTDGGYDCSCESGYVLSTNNVDCDDINECVAGTYSCGDSFDCSNTPGGYECVCAASLVEVNGACIALNYESPVQVVSGSPDEELKSHSVLISFENMTLEDYTVKDEIALFTELAESATNLCKDTSCDLVPVSSSRKRRKRSTSVTFYKEYFSRLPGYPQYDENNNLQLAIYSLVPDVGAVSAQTMSLVVTVSSTKILNAIGFPVASVETFSASSTTTETVGVAETTVKRASLSSNAYIYIGIASGLVAITIIVVLVAVIVKQQKRQKQQISQSPGLGSFDEELTEENDAESGAASKQQKHTRVHVHGGQRDKEGITPISYLAWD</sequence>
<dbReference type="PANTHER" id="PTHR13802">
    <property type="entry name" value="MUCIN 4-RELATED"/>
    <property type="match status" value="1"/>
</dbReference>
<dbReference type="GO" id="GO:0007160">
    <property type="term" value="P:cell-matrix adhesion"/>
    <property type="evidence" value="ECO:0007669"/>
    <property type="project" value="InterPro"/>
</dbReference>
<keyword evidence="7" id="KW-0677">Repeat</keyword>
<organism evidence="19 20">
    <name type="scientific">Bugula neritina</name>
    <name type="common">Brown bryozoan</name>
    <name type="synonym">Sertularia neritina</name>
    <dbReference type="NCBI Taxonomy" id="10212"/>
    <lineage>
        <taxon>Eukaryota</taxon>
        <taxon>Metazoa</taxon>
        <taxon>Spiralia</taxon>
        <taxon>Lophotrochozoa</taxon>
        <taxon>Bryozoa</taxon>
        <taxon>Gymnolaemata</taxon>
        <taxon>Cheilostomatida</taxon>
        <taxon>Flustrina</taxon>
        <taxon>Buguloidea</taxon>
        <taxon>Bugulidae</taxon>
        <taxon>Bugula</taxon>
    </lineage>
</organism>
<evidence type="ECO:0000256" key="14">
    <source>
        <dbReference type="SAM" id="Phobius"/>
    </source>
</evidence>
<feature type="domain" description="NIDO" evidence="17">
    <location>
        <begin position="242"/>
        <end position="451"/>
    </location>
</feature>
<dbReference type="InterPro" id="IPR000742">
    <property type="entry name" value="EGF"/>
</dbReference>
<dbReference type="PANTHER" id="PTHR13802:SF52">
    <property type="entry name" value="MUCIN-4"/>
    <property type="match status" value="1"/>
</dbReference>
<evidence type="ECO:0000256" key="2">
    <source>
        <dbReference type="ARBA" id="ARBA00004613"/>
    </source>
</evidence>
<feature type="region of interest" description="Disordered" evidence="13">
    <location>
        <begin position="1"/>
        <end position="46"/>
    </location>
</feature>
<dbReference type="Pfam" id="PF07645">
    <property type="entry name" value="EGF_CA"/>
    <property type="match status" value="2"/>
</dbReference>
<dbReference type="FunFam" id="2.10.25.10:FF:000240">
    <property type="entry name" value="Vitamin K-dependent protein S"/>
    <property type="match status" value="1"/>
</dbReference>
<dbReference type="SUPFAM" id="SSF57196">
    <property type="entry name" value="EGF/Laminin"/>
    <property type="match status" value="1"/>
</dbReference>
<dbReference type="SMART" id="SM00539">
    <property type="entry name" value="NIDO"/>
    <property type="match status" value="1"/>
</dbReference>
<feature type="domain" description="EGF-like" evidence="15">
    <location>
        <begin position="1010"/>
        <end position="1056"/>
    </location>
</feature>
<feature type="domain" description="VWFD" evidence="18">
    <location>
        <begin position="592"/>
        <end position="801"/>
    </location>
</feature>
<feature type="compositionally biased region" description="Acidic residues" evidence="13">
    <location>
        <begin position="1475"/>
        <end position="1485"/>
    </location>
</feature>
<dbReference type="SMART" id="SM00179">
    <property type="entry name" value="EGF_CA"/>
    <property type="match status" value="5"/>
</dbReference>
<evidence type="ECO:0000256" key="9">
    <source>
        <dbReference type="ARBA" id="ARBA00023136"/>
    </source>
</evidence>
<keyword evidence="10 12" id="KW-1015">Disulfide bond</keyword>
<dbReference type="OrthoDB" id="10050617at2759"/>
<dbReference type="FunFam" id="2.10.25.10:FF:000014">
    <property type="entry name" value="Latent-transforming growth factor beta-binding protein 3"/>
    <property type="match status" value="1"/>
</dbReference>
<dbReference type="GO" id="GO:0005509">
    <property type="term" value="F:calcium ion binding"/>
    <property type="evidence" value="ECO:0007669"/>
    <property type="project" value="InterPro"/>
</dbReference>
<evidence type="ECO:0000259" key="15">
    <source>
        <dbReference type="PROSITE" id="PS50026"/>
    </source>
</evidence>
<comment type="caution">
    <text evidence="12">Lacks conserved residue(s) required for the propagation of feature annotation.</text>
</comment>
<dbReference type="Proteomes" id="UP000593567">
    <property type="component" value="Unassembled WGS sequence"/>
</dbReference>
<feature type="disulfide bond" evidence="12">
    <location>
        <begin position="1101"/>
        <end position="1111"/>
    </location>
</feature>
<feature type="domain" description="EGF-like" evidence="15">
    <location>
        <begin position="1057"/>
        <end position="1096"/>
    </location>
</feature>
<evidence type="ECO:0000313" key="20">
    <source>
        <dbReference type="Proteomes" id="UP000593567"/>
    </source>
</evidence>
<evidence type="ECO:0000256" key="12">
    <source>
        <dbReference type="PROSITE-ProRule" id="PRU00076"/>
    </source>
</evidence>
<feature type="domain" description="EGF-like" evidence="15">
    <location>
        <begin position="1097"/>
        <end position="1136"/>
    </location>
</feature>
<dbReference type="PROSITE" id="PS01187">
    <property type="entry name" value="EGF_CA"/>
    <property type="match status" value="2"/>
</dbReference>
<feature type="compositionally biased region" description="Basic residues" evidence="13">
    <location>
        <begin position="1493"/>
        <end position="1503"/>
    </location>
</feature>
<dbReference type="PROSITE" id="PS00022">
    <property type="entry name" value="EGF_1"/>
    <property type="match status" value="1"/>
</dbReference>
<dbReference type="PROSITE" id="PS51233">
    <property type="entry name" value="VWFD"/>
    <property type="match status" value="1"/>
</dbReference>
<dbReference type="GO" id="GO:0016020">
    <property type="term" value="C:membrane"/>
    <property type="evidence" value="ECO:0007669"/>
    <property type="project" value="UniProtKB-SubCell"/>
</dbReference>
<dbReference type="InterPro" id="IPR018097">
    <property type="entry name" value="EGF_Ca-bd_CS"/>
</dbReference>
<dbReference type="PROSITE" id="PS50856">
    <property type="entry name" value="AMOP"/>
    <property type="match status" value="1"/>
</dbReference>
<dbReference type="Pfam" id="PF12662">
    <property type="entry name" value="cEGF"/>
    <property type="match status" value="2"/>
</dbReference>
<evidence type="ECO:0000256" key="3">
    <source>
        <dbReference type="ARBA" id="ARBA00022525"/>
    </source>
</evidence>
<evidence type="ECO:0000256" key="7">
    <source>
        <dbReference type="ARBA" id="ARBA00022737"/>
    </source>
</evidence>
<comment type="caution">
    <text evidence="19">The sequence shown here is derived from an EMBL/GenBank/DDBJ whole genome shotgun (WGS) entry which is preliminary data.</text>
</comment>
<feature type="region of interest" description="Disordered" evidence="13">
    <location>
        <begin position="95"/>
        <end position="131"/>
    </location>
</feature>
<dbReference type="GO" id="GO:0005576">
    <property type="term" value="C:extracellular region"/>
    <property type="evidence" value="ECO:0007669"/>
    <property type="project" value="UniProtKB-SubCell"/>
</dbReference>
<protein>
    <recommendedName>
        <fullName evidence="21">Mucin-like protein</fullName>
    </recommendedName>
</protein>
<dbReference type="InterPro" id="IPR001881">
    <property type="entry name" value="EGF-like_Ca-bd_dom"/>
</dbReference>
<keyword evidence="11" id="KW-0325">Glycoprotein</keyword>
<dbReference type="PROSITE" id="PS51220">
    <property type="entry name" value="NIDO"/>
    <property type="match status" value="1"/>
</dbReference>
<keyword evidence="20" id="KW-1185">Reference proteome</keyword>
<dbReference type="Gene3D" id="2.10.25.10">
    <property type="entry name" value="Laminin"/>
    <property type="match status" value="7"/>
</dbReference>
<dbReference type="InterPro" id="IPR000152">
    <property type="entry name" value="EGF-type_Asp/Asn_hydroxyl_site"/>
</dbReference>
<dbReference type="EMBL" id="VXIV02000637">
    <property type="protein sequence ID" value="KAF6037019.1"/>
    <property type="molecule type" value="Genomic_DNA"/>
</dbReference>
<dbReference type="SMART" id="SM00216">
    <property type="entry name" value="VWD"/>
    <property type="match status" value="1"/>
</dbReference>
<dbReference type="InterPro" id="IPR003886">
    <property type="entry name" value="NIDO_dom"/>
</dbReference>
<accession>A0A7J7KEF8</accession>
<dbReference type="SUPFAM" id="SSF57184">
    <property type="entry name" value="Growth factor receptor domain"/>
    <property type="match status" value="2"/>
</dbReference>
<evidence type="ECO:0000256" key="10">
    <source>
        <dbReference type="ARBA" id="ARBA00023157"/>
    </source>
</evidence>
<feature type="transmembrane region" description="Helical" evidence="14">
    <location>
        <begin position="1432"/>
        <end position="1456"/>
    </location>
</feature>
<keyword evidence="3" id="KW-0964">Secreted</keyword>
<evidence type="ECO:0000256" key="5">
    <source>
        <dbReference type="ARBA" id="ARBA00022692"/>
    </source>
</evidence>
<dbReference type="Pfam" id="PF06119">
    <property type="entry name" value="NIDO"/>
    <property type="match status" value="1"/>
</dbReference>
<gene>
    <name evidence="19" type="ORF">EB796_004680</name>
</gene>
<evidence type="ECO:0000259" key="18">
    <source>
        <dbReference type="PROSITE" id="PS51233"/>
    </source>
</evidence>
<dbReference type="SMART" id="SM00181">
    <property type="entry name" value="EGF"/>
    <property type="match status" value="7"/>
</dbReference>
<dbReference type="InterPro" id="IPR005533">
    <property type="entry name" value="AMOP_dom"/>
</dbReference>
<keyword evidence="4 12" id="KW-0245">EGF-like domain</keyword>
<proteinExistence type="predicted"/>
<evidence type="ECO:0000256" key="6">
    <source>
        <dbReference type="ARBA" id="ARBA00022729"/>
    </source>
</evidence>
<keyword evidence="9 14" id="KW-0472">Membrane</keyword>
<evidence type="ECO:0000259" key="16">
    <source>
        <dbReference type="PROSITE" id="PS50856"/>
    </source>
</evidence>
<dbReference type="InterPro" id="IPR026823">
    <property type="entry name" value="cEGF"/>
</dbReference>
<evidence type="ECO:0000256" key="13">
    <source>
        <dbReference type="SAM" id="MobiDB-lite"/>
    </source>
</evidence>
<feature type="region of interest" description="Disordered" evidence="13">
    <location>
        <begin position="1466"/>
        <end position="1520"/>
    </location>
</feature>
<dbReference type="InterPro" id="IPR056619">
    <property type="entry name" value="C8-3_MUC4"/>
</dbReference>
<dbReference type="PROSITE" id="PS01186">
    <property type="entry name" value="EGF_2"/>
    <property type="match status" value="4"/>
</dbReference>
<keyword evidence="5 14" id="KW-0812">Transmembrane</keyword>
<dbReference type="PROSITE" id="PS50026">
    <property type="entry name" value="EGF_3"/>
    <property type="match status" value="3"/>
</dbReference>
<evidence type="ECO:0008006" key="21">
    <source>
        <dbReference type="Google" id="ProtNLM"/>
    </source>
</evidence>
<feature type="disulfide bond" evidence="12">
    <location>
        <begin position="1061"/>
        <end position="1071"/>
    </location>
</feature>
<feature type="domain" description="AMOP" evidence="16">
    <location>
        <begin position="453"/>
        <end position="580"/>
    </location>
</feature>
<dbReference type="InterPro" id="IPR001846">
    <property type="entry name" value="VWF_type-D"/>
</dbReference>
<keyword evidence="8 14" id="KW-1133">Transmembrane helix</keyword>
<evidence type="ECO:0000313" key="19">
    <source>
        <dbReference type="EMBL" id="KAF6037019.1"/>
    </source>
</evidence>
<dbReference type="PROSITE" id="PS00010">
    <property type="entry name" value="ASX_HYDROXYL"/>
    <property type="match status" value="2"/>
</dbReference>
<dbReference type="InterPro" id="IPR009030">
    <property type="entry name" value="Growth_fac_rcpt_cys_sf"/>
</dbReference>
<dbReference type="Pfam" id="PF23263">
    <property type="entry name" value="C8-3_MUC4"/>
    <property type="match status" value="1"/>
</dbReference>
<keyword evidence="6" id="KW-0732">Signal</keyword>
<dbReference type="Pfam" id="PF00094">
    <property type="entry name" value="VWD"/>
    <property type="match status" value="1"/>
</dbReference>